<dbReference type="AlphaFoldDB" id="A0A1U7LIJ7"/>
<dbReference type="SUPFAM" id="SSF48264">
    <property type="entry name" value="Cytochrome P450"/>
    <property type="match status" value="1"/>
</dbReference>
<dbReference type="GO" id="GO:0020037">
    <property type="term" value="F:heme binding"/>
    <property type="evidence" value="ECO:0007669"/>
    <property type="project" value="InterPro"/>
</dbReference>
<dbReference type="OrthoDB" id="3934656at2759"/>
<dbReference type="PANTHER" id="PTHR24305">
    <property type="entry name" value="CYTOCHROME P450"/>
    <property type="match status" value="1"/>
</dbReference>
<dbReference type="Proteomes" id="UP000186594">
    <property type="component" value="Unassembled WGS sequence"/>
</dbReference>
<keyword evidence="2" id="KW-0479">Metal-binding</keyword>
<organism evidence="5 6">
    <name type="scientific">Neolecta irregularis (strain DAH-3)</name>
    <dbReference type="NCBI Taxonomy" id="1198029"/>
    <lineage>
        <taxon>Eukaryota</taxon>
        <taxon>Fungi</taxon>
        <taxon>Dikarya</taxon>
        <taxon>Ascomycota</taxon>
        <taxon>Taphrinomycotina</taxon>
        <taxon>Neolectales</taxon>
        <taxon>Neolectaceae</taxon>
        <taxon>Neolecta</taxon>
    </lineage>
</organism>
<dbReference type="Gene3D" id="1.10.630.10">
    <property type="entry name" value="Cytochrome P450"/>
    <property type="match status" value="1"/>
</dbReference>
<dbReference type="InterPro" id="IPR050121">
    <property type="entry name" value="Cytochrome_P450_monoxygenase"/>
</dbReference>
<evidence type="ECO:0000256" key="1">
    <source>
        <dbReference type="ARBA" id="ARBA00001971"/>
    </source>
</evidence>
<name>A0A1U7LIJ7_NEOID</name>
<sequence length="130" mass="15158">MLIEGQVVCIYVFYQLYLHPLAAFPGPFWAKVSPLWPVMLLYNGQRHRAMRKLHSQYGDHVRVGINTLSICHRHADYATRGYGTKFVKDKAYDFMNNDPHVSSFASERDTATYLRMKRIFAPKFSQKAKK</sequence>
<comment type="caution">
    <text evidence="5">The sequence shown here is derived from an EMBL/GenBank/DDBJ whole genome shotgun (WGS) entry which is preliminary data.</text>
</comment>
<gene>
    <name evidence="5" type="ORF">NEOLI_005342</name>
</gene>
<dbReference type="GO" id="GO:0044550">
    <property type="term" value="P:secondary metabolite biosynthetic process"/>
    <property type="evidence" value="ECO:0007669"/>
    <property type="project" value="UniProtKB-ARBA"/>
</dbReference>
<evidence type="ECO:0000313" key="6">
    <source>
        <dbReference type="Proteomes" id="UP000186594"/>
    </source>
</evidence>
<evidence type="ECO:0000256" key="2">
    <source>
        <dbReference type="ARBA" id="ARBA00022723"/>
    </source>
</evidence>
<evidence type="ECO:0000256" key="4">
    <source>
        <dbReference type="ARBA" id="ARBA00023004"/>
    </source>
</evidence>
<dbReference type="EMBL" id="LXFE01003169">
    <property type="protein sequence ID" value="OLL22475.1"/>
    <property type="molecule type" value="Genomic_DNA"/>
</dbReference>
<keyword evidence="3" id="KW-0560">Oxidoreductase</keyword>
<keyword evidence="4" id="KW-0408">Iron</keyword>
<evidence type="ECO:0000256" key="3">
    <source>
        <dbReference type="ARBA" id="ARBA00023002"/>
    </source>
</evidence>
<comment type="cofactor">
    <cofactor evidence="1">
        <name>heme</name>
        <dbReference type="ChEBI" id="CHEBI:30413"/>
    </cofactor>
</comment>
<accession>A0A1U7LIJ7</accession>
<keyword evidence="6" id="KW-1185">Reference proteome</keyword>
<reference evidence="5 6" key="1">
    <citation type="submission" date="2016-04" db="EMBL/GenBank/DDBJ databases">
        <title>Evolutionary innovation and constraint leading to complex multicellularity in the Ascomycota.</title>
        <authorList>
            <person name="Cisse O."/>
            <person name="Nguyen A."/>
            <person name="Hewitt D.A."/>
            <person name="Jedd G."/>
            <person name="Stajich J.E."/>
        </authorList>
    </citation>
    <scope>NUCLEOTIDE SEQUENCE [LARGE SCALE GENOMIC DNA]</scope>
    <source>
        <strain evidence="5 6">DAH-3</strain>
    </source>
</reference>
<dbReference type="InterPro" id="IPR036396">
    <property type="entry name" value="Cyt_P450_sf"/>
</dbReference>
<dbReference type="GO" id="GO:0016705">
    <property type="term" value="F:oxidoreductase activity, acting on paired donors, with incorporation or reduction of molecular oxygen"/>
    <property type="evidence" value="ECO:0007669"/>
    <property type="project" value="InterPro"/>
</dbReference>
<dbReference type="GO" id="GO:0005506">
    <property type="term" value="F:iron ion binding"/>
    <property type="evidence" value="ECO:0007669"/>
    <property type="project" value="InterPro"/>
</dbReference>
<dbReference type="GO" id="GO:0004497">
    <property type="term" value="F:monooxygenase activity"/>
    <property type="evidence" value="ECO:0007669"/>
    <property type="project" value="InterPro"/>
</dbReference>
<protein>
    <submittedName>
        <fullName evidence="5">Tryprostatin B 6-hydroxylase</fullName>
    </submittedName>
</protein>
<evidence type="ECO:0000313" key="5">
    <source>
        <dbReference type="EMBL" id="OLL22475.1"/>
    </source>
</evidence>
<proteinExistence type="predicted"/>
<dbReference type="PANTHER" id="PTHR24305:SF235">
    <property type="entry name" value="CYTOCHROME P450 MONOOXYGENASE APDB-RELATED"/>
    <property type="match status" value="1"/>
</dbReference>